<organism evidence="1 2">
    <name type="scientific">Microthyrium microscopicum</name>
    <dbReference type="NCBI Taxonomy" id="703497"/>
    <lineage>
        <taxon>Eukaryota</taxon>
        <taxon>Fungi</taxon>
        <taxon>Dikarya</taxon>
        <taxon>Ascomycota</taxon>
        <taxon>Pezizomycotina</taxon>
        <taxon>Dothideomycetes</taxon>
        <taxon>Dothideomycetes incertae sedis</taxon>
        <taxon>Microthyriales</taxon>
        <taxon>Microthyriaceae</taxon>
        <taxon>Microthyrium</taxon>
    </lineage>
</organism>
<evidence type="ECO:0000313" key="1">
    <source>
        <dbReference type="EMBL" id="KAF2666110.1"/>
    </source>
</evidence>
<sequence length="222" mass="24168">MNSSFMTEEVEATSSSAVLIELLWEGESAVHVLLPGFRDSDETTDALAADLDTFRSQLATVEIELKTRSVQDAQCAWCFNTLKMDGLLTNSPGTILGLEQEIRETKGSAFTVDQTATYFGGSPSWIPGMLGILRGQLIMDLSALKMRIKIRLIKGTSDEITENVGKWTRPRGKQMRLANNTTSEARSVNIAGKEVSIEEVYGNMPARTAGRVTDEPGGDAFG</sequence>
<accession>A0A6A6U2G2</accession>
<reference evidence="1" key="1">
    <citation type="journal article" date="2020" name="Stud. Mycol.">
        <title>101 Dothideomycetes genomes: a test case for predicting lifestyles and emergence of pathogens.</title>
        <authorList>
            <person name="Haridas S."/>
            <person name="Albert R."/>
            <person name="Binder M."/>
            <person name="Bloem J."/>
            <person name="Labutti K."/>
            <person name="Salamov A."/>
            <person name="Andreopoulos B."/>
            <person name="Baker S."/>
            <person name="Barry K."/>
            <person name="Bills G."/>
            <person name="Bluhm B."/>
            <person name="Cannon C."/>
            <person name="Castanera R."/>
            <person name="Culley D."/>
            <person name="Daum C."/>
            <person name="Ezra D."/>
            <person name="Gonzalez J."/>
            <person name="Henrissat B."/>
            <person name="Kuo A."/>
            <person name="Liang C."/>
            <person name="Lipzen A."/>
            <person name="Lutzoni F."/>
            <person name="Magnuson J."/>
            <person name="Mondo S."/>
            <person name="Nolan M."/>
            <person name="Ohm R."/>
            <person name="Pangilinan J."/>
            <person name="Park H.-J."/>
            <person name="Ramirez L."/>
            <person name="Alfaro M."/>
            <person name="Sun H."/>
            <person name="Tritt A."/>
            <person name="Yoshinaga Y."/>
            <person name="Zwiers L.-H."/>
            <person name="Turgeon B."/>
            <person name="Goodwin S."/>
            <person name="Spatafora J."/>
            <person name="Crous P."/>
            <person name="Grigoriev I."/>
        </authorList>
    </citation>
    <scope>NUCLEOTIDE SEQUENCE</scope>
    <source>
        <strain evidence="1">CBS 115976</strain>
    </source>
</reference>
<evidence type="ECO:0000313" key="2">
    <source>
        <dbReference type="Proteomes" id="UP000799302"/>
    </source>
</evidence>
<name>A0A6A6U2G2_9PEZI</name>
<protein>
    <submittedName>
        <fullName evidence="1">Uncharacterized protein</fullName>
    </submittedName>
</protein>
<keyword evidence="2" id="KW-1185">Reference proteome</keyword>
<gene>
    <name evidence="1" type="ORF">BT63DRAFT_458474</name>
</gene>
<proteinExistence type="predicted"/>
<dbReference type="EMBL" id="MU004239">
    <property type="protein sequence ID" value="KAF2666110.1"/>
    <property type="molecule type" value="Genomic_DNA"/>
</dbReference>
<dbReference type="Proteomes" id="UP000799302">
    <property type="component" value="Unassembled WGS sequence"/>
</dbReference>
<dbReference type="AlphaFoldDB" id="A0A6A6U2G2"/>